<dbReference type="PANTHER" id="PTHR30598:SF3">
    <property type="entry name" value="RESPIRATORY NITRATE REDUCTASE 1 GAMMA CHAIN"/>
    <property type="match status" value="1"/>
</dbReference>
<comment type="subunit">
    <text evidence="15">Dimer of heterotrimers each composed of an alpha, a beta and a gamma chain. Alpha and beta are catalytic chains; gamma chains are involved in binding the enzyme complex to the cytoplasmic membrane.</text>
</comment>
<comment type="catalytic activity">
    <reaction evidence="14">
        <text>nitrate + a quinol = a quinone + nitrite + H2O</text>
        <dbReference type="Rhea" id="RHEA:56144"/>
        <dbReference type="ChEBI" id="CHEBI:15377"/>
        <dbReference type="ChEBI" id="CHEBI:16301"/>
        <dbReference type="ChEBI" id="CHEBI:17632"/>
        <dbReference type="ChEBI" id="CHEBI:24646"/>
        <dbReference type="ChEBI" id="CHEBI:132124"/>
        <dbReference type="EC" id="1.7.5.1"/>
    </reaction>
</comment>
<dbReference type="InterPro" id="IPR036197">
    <property type="entry name" value="NarG-like_sf"/>
</dbReference>
<dbReference type="FunFam" id="1.20.950.20:FF:000001">
    <property type="entry name" value="Respiratory nitrate reductase subunit gamma"/>
    <property type="match status" value="1"/>
</dbReference>
<evidence type="ECO:0000256" key="17">
    <source>
        <dbReference type="SAM" id="Phobius"/>
    </source>
</evidence>
<evidence type="ECO:0000256" key="14">
    <source>
        <dbReference type="ARBA" id="ARBA00048294"/>
    </source>
</evidence>
<keyword evidence="7" id="KW-0479">Metal-binding</keyword>
<dbReference type="GO" id="GO:0009325">
    <property type="term" value="C:nitrate reductase complex"/>
    <property type="evidence" value="ECO:0007669"/>
    <property type="project" value="InterPro"/>
</dbReference>
<feature type="binding site" description="axial binding residue" evidence="16">
    <location>
        <position position="207"/>
    </location>
    <ligand>
        <name>heme b</name>
        <dbReference type="ChEBI" id="CHEBI:60344"/>
        <label>1</label>
    </ligand>
    <ligandPart>
        <name>Fe</name>
        <dbReference type="ChEBI" id="CHEBI:18248"/>
    </ligandPart>
</feature>
<dbReference type="SUPFAM" id="SSF103501">
    <property type="entry name" value="Respiratory nitrate reductase 1 gamma chain"/>
    <property type="match status" value="1"/>
</dbReference>
<dbReference type="Gene3D" id="1.20.950.20">
    <property type="entry name" value="Transmembrane di-heme cytochromes, Chain C"/>
    <property type="match status" value="1"/>
</dbReference>
<evidence type="ECO:0000256" key="3">
    <source>
        <dbReference type="ARBA" id="ARBA00022448"/>
    </source>
</evidence>
<evidence type="ECO:0000256" key="5">
    <source>
        <dbReference type="ARBA" id="ARBA00022617"/>
    </source>
</evidence>
<dbReference type="EMBL" id="JACHHN010000007">
    <property type="protein sequence ID" value="MBB5192599.1"/>
    <property type="molecule type" value="Genomic_DNA"/>
</dbReference>
<feature type="transmembrane region" description="Helical" evidence="17">
    <location>
        <begin position="190"/>
        <end position="219"/>
    </location>
</feature>
<reference evidence="19 20" key="1">
    <citation type="submission" date="2020-08" db="EMBL/GenBank/DDBJ databases">
        <title>Genomic Encyclopedia of Type Strains, Phase IV (KMG-IV): sequencing the most valuable type-strain genomes for metagenomic binning, comparative biology and taxonomic classification.</title>
        <authorList>
            <person name="Goeker M."/>
        </authorList>
    </citation>
    <scope>NUCLEOTIDE SEQUENCE [LARGE SCALE GENOMIC DNA]</scope>
    <source>
        <strain evidence="19 20">DSM 18233</strain>
    </source>
</reference>
<organism evidence="19 20">
    <name type="scientific">Silvimonas terrae</name>
    <dbReference type="NCBI Taxonomy" id="300266"/>
    <lineage>
        <taxon>Bacteria</taxon>
        <taxon>Pseudomonadati</taxon>
        <taxon>Pseudomonadota</taxon>
        <taxon>Betaproteobacteria</taxon>
        <taxon>Neisseriales</taxon>
        <taxon>Chitinibacteraceae</taxon>
        <taxon>Silvimonas</taxon>
    </lineage>
</organism>
<evidence type="ECO:0000256" key="13">
    <source>
        <dbReference type="ARBA" id="ARBA00023136"/>
    </source>
</evidence>
<evidence type="ECO:0000256" key="11">
    <source>
        <dbReference type="ARBA" id="ARBA00023004"/>
    </source>
</evidence>
<dbReference type="Proteomes" id="UP000543030">
    <property type="component" value="Unassembled WGS sequence"/>
</dbReference>
<dbReference type="PANTHER" id="PTHR30598">
    <property type="entry name" value="NITRATE REDUCTASE PRIVATE CHAPERONE, REDOX ENZYME MATURATION PROTEIN REMP FAMILY"/>
    <property type="match status" value="1"/>
</dbReference>
<feature type="binding site" description="axial binding residue" evidence="16">
    <location>
        <position position="189"/>
    </location>
    <ligand>
        <name>heme b</name>
        <dbReference type="ChEBI" id="CHEBI:60344"/>
        <label>1</label>
    </ligand>
    <ligandPart>
        <name>Fe</name>
        <dbReference type="ChEBI" id="CHEBI:18248"/>
    </ligandPart>
</feature>
<dbReference type="RefSeq" id="WP_184102269.1">
    <property type="nucleotide sequence ID" value="NZ_JACHHN010000007.1"/>
</dbReference>
<keyword evidence="3" id="KW-0813">Transport</keyword>
<keyword evidence="11 16" id="KW-0408">Iron</keyword>
<evidence type="ECO:0000256" key="4">
    <source>
        <dbReference type="ARBA" id="ARBA00022475"/>
    </source>
</evidence>
<dbReference type="GO" id="GO:0160182">
    <property type="term" value="F:nitrate reductase (quinone) activity"/>
    <property type="evidence" value="ECO:0007669"/>
    <property type="project" value="UniProtKB-EC"/>
</dbReference>
<evidence type="ECO:0000256" key="10">
    <source>
        <dbReference type="ARBA" id="ARBA00023002"/>
    </source>
</evidence>
<keyword evidence="4" id="KW-1003">Cell membrane</keyword>
<feature type="binding site" description="axial binding residue" evidence="16">
    <location>
        <position position="58"/>
    </location>
    <ligand>
        <name>heme b</name>
        <dbReference type="ChEBI" id="CHEBI:60344"/>
        <label>1</label>
    </ligand>
    <ligandPart>
        <name>Fe</name>
        <dbReference type="ChEBI" id="CHEBI:18248"/>
    </ligandPart>
</feature>
<dbReference type="GO" id="GO:0009055">
    <property type="term" value="F:electron transfer activity"/>
    <property type="evidence" value="ECO:0007669"/>
    <property type="project" value="TreeGrafter"/>
</dbReference>
<dbReference type="InterPro" id="IPR051936">
    <property type="entry name" value="Heme-iron_electron_transfer"/>
</dbReference>
<feature type="transmembrane region" description="Helical" evidence="17">
    <location>
        <begin position="130"/>
        <end position="150"/>
    </location>
</feature>
<feature type="transmembrane region" description="Helical" evidence="17">
    <location>
        <begin position="50"/>
        <end position="70"/>
    </location>
</feature>
<comment type="subcellular location">
    <subcellularLocation>
        <location evidence="1">Cell membrane</location>
        <topology evidence="1">Multi-pass membrane protein</topology>
    </subcellularLocation>
</comment>
<keyword evidence="12" id="KW-0534">Nitrate assimilation</keyword>
<evidence type="ECO:0000259" key="18">
    <source>
        <dbReference type="Pfam" id="PF02665"/>
    </source>
</evidence>
<evidence type="ECO:0000256" key="15">
    <source>
        <dbReference type="ARBA" id="ARBA00063882"/>
    </source>
</evidence>
<evidence type="ECO:0000313" key="20">
    <source>
        <dbReference type="Proteomes" id="UP000543030"/>
    </source>
</evidence>
<dbReference type="GO" id="GO:0019645">
    <property type="term" value="P:anaerobic electron transport chain"/>
    <property type="evidence" value="ECO:0007669"/>
    <property type="project" value="TreeGrafter"/>
</dbReference>
<keyword evidence="8" id="KW-0249">Electron transport</keyword>
<dbReference type="AlphaFoldDB" id="A0A840RG84"/>
<comment type="caution">
    <text evidence="19">The sequence shown here is derived from an EMBL/GenBank/DDBJ whole genome shotgun (WGS) entry which is preliminary data.</text>
</comment>
<protein>
    <recommendedName>
        <fullName evidence="2">nitrate reductase (quinone)</fullName>
        <ecNumber evidence="2">1.7.5.1</ecNumber>
    </recommendedName>
</protein>
<evidence type="ECO:0000256" key="1">
    <source>
        <dbReference type="ARBA" id="ARBA00004651"/>
    </source>
</evidence>
<dbReference type="InterPro" id="IPR003816">
    <property type="entry name" value="Nitrate_red_gam"/>
</dbReference>
<evidence type="ECO:0000256" key="6">
    <source>
        <dbReference type="ARBA" id="ARBA00022692"/>
    </source>
</evidence>
<dbReference type="InterPro" id="IPR023234">
    <property type="entry name" value="NarG-like_domain"/>
</dbReference>
<keyword evidence="20" id="KW-1185">Reference proteome</keyword>
<keyword evidence="5 16" id="KW-0349">Heme</keyword>
<keyword evidence="9 17" id="KW-1133">Transmembrane helix</keyword>
<dbReference type="GO" id="GO:0005886">
    <property type="term" value="C:plasma membrane"/>
    <property type="evidence" value="ECO:0007669"/>
    <property type="project" value="UniProtKB-SubCell"/>
</dbReference>
<feature type="transmembrane region" description="Helical" evidence="17">
    <location>
        <begin position="6"/>
        <end position="30"/>
    </location>
</feature>
<feature type="transmembrane region" description="Helical" evidence="17">
    <location>
        <begin position="90"/>
        <end position="110"/>
    </location>
</feature>
<dbReference type="GO" id="GO:0046872">
    <property type="term" value="F:metal ion binding"/>
    <property type="evidence" value="ECO:0007669"/>
    <property type="project" value="UniProtKB-KW"/>
</dbReference>
<evidence type="ECO:0000256" key="2">
    <source>
        <dbReference type="ARBA" id="ARBA00012500"/>
    </source>
</evidence>
<gene>
    <name evidence="19" type="ORF">HNQ50_003343</name>
</gene>
<feature type="domain" description="NarG-like" evidence="18">
    <location>
        <begin position="7"/>
        <end position="228"/>
    </location>
</feature>
<proteinExistence type="predicted"/>
<dbReference type="Pfam" id="PF02665">
    <property type="entry name" value="Nitrate_red_gam"/>
    <property type="match status" value="1"/>
</dbReference>
<evidence type="ECO:0000313" key="19">
    <source>
        <dbReference type="EMBL" id="MBB5192599.1"/>
    </source>
</evidence>
<evidence type="ECO:0000256" key="12">
    <source>
        <dbReference type="ARBA" id="ARBA00023063"/>
    </source>
</evidence>
<evidence type="ECO:0000256" key="16">
    <source>
        <dbReference type="PIRSR" id="PIRSR603816-1"/>
    </source>
</evidence>
<evidence type="ECO:0000256" key="7">
    <source>
        <dbReference type="ARBA" id="ARBA00022723"/>
    </source>
</evidence>
<dbReference type="NCBIfam" id="TIGR00351">
    <property type="entry name" value="narI"/>
    <property type="match status" value="1"/>
</dbReference>
<feature type="binding site" description="axial binding residue" evidence="16">
    <location>
        <position position="68"/>
    </location>
    <ligand>
        <name>heme b</name>
        <dbReference type="ChEBI" id="CHEBI:60344"/>
        <label>1</label>
    </ligand>
    <ligandPart>
        <name>Fe</name>
        <dbReference type="ChEBI" id="CHEBI:18248"/>
    </ligandPart>
</feature>
<evidence type="ECO:0000256" key="9">
    <source>
        <dbReference type="ARBA" id="ARBA00022989"/>
    </source>
</evidence>
<keyword evidence="6 17" id="KW-0812">Transmembrane</keyword>
<keyword evidence="13 17" id="KW-0472">Membrane</keyword>
<dbReference type="GO" id="GO:0042128">
    <property type="term" value="P:nitrate assimilation"/>
    <property type="evidence" value="ECO:0007669"/>
    <property type="project" value="UniProtKB-KW"/>
</dbReference>
<sequence>MTDPWWHQFLFGFYPYIALAMFFVGSLVRFDREQYTWESDSSQLLRKRQLRLGSTLFHLGVLVVFFGHLVGFLMPEPIVLALMSPHMHEMMAMVAGGVAGVFALIGITVLAYRRFTDPRIWSNTRTSDVLVLVILWLQLALGLLTVVFSLNHLPGYSFEVLVQYVQGIVTFRPGNADLLIGVPWVYQVHIFLGLTIFLVFPFTRLVHIWSGFASVLYLIRPYQIVRTRRRSLER</sequence>
<dbReference type="GO" id="GO:0020037">
    <property type="term" value="F:heme binding"/>
    <property type="evidence" value="ECO:0007669"/>
    <property type="project" value="TreeGrafter"/>
</dbReference>
<name>A0A840RG84_9NEIS</name>
<evidence type="ECO:0000256" key="8">
    <source>
        <dbReference type="ARBA" id="ARBA00022982"/>
    </source>
</evidence>
<accession>A0A840RG84</accession>
<dbReference type="EC" id="1.7.5.1" evidence="2"/>
<keyword evidence="10 19" id="KW-0560">Oxidoreductase</keyword>